<reference evidence="1 2" key="1">
    <citation type="journal article" date="2019" name="Nat. Ecol. Evol.">
        <title>Megaphylogeny resolves global patterns of mushroom evolution.</title>
        <authorList>
            <person name="Varga T."/>
            <person name="Krizsan K."/>
            <person name="Foldi C."/>
            <person name="Dima B."/>
            <person name="Sanchez-Garcia M."/>
            <person name="Sanchez-Ramirez S."/>
            <person name="Szollosi G.J."/>
            <person name="Szarkandi J.G."/>
            <person name="Papp V."/>
            <person name="Albert L."/>
            <person name="Andreopoulos W."/>
            <person name="Angelini C."/>
            <person name="Antonin V."/>
            <person name="Barry K.W."/>
            <person name="Bougher N.L."/>
            <person name="Buchanan P."/>
            <person name="Buyck B."/>
            <person name="Bense V."/>
            <person name="Catcheside P."/>
            <person name="Chovatia M."/>
            <person name="Cooper J."/>
            <person name="Damon W."/>
            <person name="Desjardin D."/>
            <person name="Finy P."/>
            <person name="Geml J."/>
            <person name="Haridas S."/>
            <person name="Hughes K."/>
            <person name="Justo A."/>
            <person name="Karasinski D."/>
            <person name="Kautmanova I."/>
            <person name="Kiss B."/>
            <person name="Kocsube S."/>
            <person name="Kotiranta H."/>
            <person name="LaButti K.M."/>
            <person name="Lechner B.E."/>
            <person name="Liimatainen K."/>
            <person name="Lipzen A."/>
            <person name="Lukacs Z."/>
            <person name="Mihaltcheva S."/>
            <person name="Morgado L.N."/>
            <person name="Niskanen T."/>
            <person name="Noordeloos M.E."/>
            <person name="Ohm R.A."/>
            <person name="Ortiz-Santana B."/>
            <person name="Ovrebo C."/>
            <person name="Racz N."/>
            <person name="Riley R."/>
            <person name="Savchenko A."/>
            <person name="Shiryaev A."/>
            <person name="Soop K."/>
            <person name="Spirin V."/>
            <person name="Szebenyi C."/>
            <person name="Tomsovsky M."/>
            <person name="Tulloss R.E."/>
            <person name="Uehling J."/>
            <person name="Grigoriev I.V."/>
            <person name="Vagvolgyi C."/>
            <person name="Papp T."/>
            <person name="Martin F.M."/>
            <person name="Miettinen O."/>
            <person name="Hibbett D.S."/>
            <person name="Nagy L.G."/>
        </authorList>
    </citation>
    <scope>NUCLEOTIDE SEQUENCE [LARGE SCALE GENOMIC DNA]</scope>
    <source>
        <strain evidence="1 2">CBS 962.96</strain>
    </source>
</reference>
<evidence type="ECO:0000313" key="2">
    <source>
        <dbReference type="Proteomes" id="UP000297245"/>
    </source>
</evidence>
<organism evidence="1 2">
    <name type="scientific">Dendrothele bispora (strain CBS 962.96)</name>
    <dbReference type="NCBI Taxonomy" id="1314807"/>
    <lineage>
        <taxon>Eukaryota</taxon>
        <taxon>Fungi</taxon>
        <taxon>Dikarya</taxon>
        <taxon>Basidiomycota</taxon>
        <taxon>Agaricomycotina</taxon>
        <taxon>Agaricomycetes</taxon>
        <taxon>Agaricomycetidae</taxon>
        <taxon>Agaricales</taxon>
        <taxon>Agaricales incertae sedis</taxon>
        <taxon>Dendrothele</taxon>
    </lineage>
</organism>
<dbReference type="Proteomes" id="UP000297245">
    <property type="component" value="Unassembled WGS sequence"/>
</dbReference>
<protein>
    <submittedName>
        <fullName evidence="1">Uncharacterized protein</fullName>
    </submittedName>
</protein>
<dbReference type="OrthoDB" id="2682201at2759"/>
<sequence>MAPSRIFPVNPTTTFVLNIFVPATELLTTLVTCRGVIIGSIANYVASNSVPPAPAGLDIAVEHDGFGLISTFFQDQGYERSEDTVIEPWRSTAHSVTHFRPQSRRRIGPSSTSDYVRVVRLKSVPYALYMHILKSPTTAEMTFLTPLSWVCLYPDLWKERVSWFRWSDIVNQNTSDSETRLRKNGFLLRSSNTGHPTPCIDCPANNRLLTGGEGVRVVVHCLSRNRSDTYGQHASHNFASVPVKWRFSVHCFNPLCPRYIPFPVRQPDLFFAPSSDEVIESVTDDMCAYKTAWIFWCGLRYVLAALMRPDSPPTLVPFPVEPSTTTFHGVDSAMAEIWFPRPSSDVWTMKEHRMSKTDDEESPAVSYTLYIQSYDREEFEEAGRTHASAMLLIKHTSQGLLSFTINELGGLKRFVYEWLDPTLEESSDIYAGHSDYYADPDDC</sequence>
<proteinExistence type="predicted"/>
<dbReference type="EMBL" id="ML180028">
    <property type="protein sequence ID" value="THU79411.1"/>
    <property type="molecule type" value="Genomic_DNA"/>
</dbReference>
<dbReference type="AlphaFoldDB" id="A0A4S8KUK4"/>
<keyword evidence="2" id="KW-1185">Reference proteome</keyword>
<gene>
    <name evidence="1" type="ORF">K435DRAFT_810737</name>
</gene>
<evidence type="ECO:0000313" key="1">
    <source>
        <dbReference type="EMBL" id="THU79411.1"/>
    </source>
</evidence>
<name>A0A4S8KUK4_DENBC</name>
<accession>A0A4S8KUK4</accession>